<comment type="caution">
    <text evidence="1">The sequence shown here is derived from an EMBL/GenBank/DDBJ whole genome shotgun (WGS) entry which is preliminary data.</text>
</comment>
<keyword evidence="1" id="KW-0489">Methyltransferase</keyword>
<dbReference type="CDD" id="cd02440">
    <property type="entry name" value="AdoMet_MTases"/>
    <property type="match status" value="1"/>
</dbReference>
<dbReference type="EMBL" id="JAPQKP010000001">
    <property type="protein sequence ID" value="KAJ5211258.1"/>
    <property type="molecule type" value="Genomic_DNA"/>
</dbReference>
<keyword evidence="2" id="KW-1185">Reference proteome</keyword>
<evidence type="ECO:0000313" key="2">
    <source>
        <dbReference type="Proteomes" id="UP001150879"/>
    </source>
</evidence>
<dbReference type="GO" id="GO:0032259">
    <property type="term" value="P:methylation"/>
    <property type="evidence" value="ECO:0007669"/>
    <property type="project" value="UniProtKB-KW"/>
</dbReference>
<dbReference type="InterPro" id="IPR029063">
    <property type="entry name" value="SAM-dependent_MTases_sf"/>
</dbReference>
<protein>
    <submittedName>
        <fullName evidence="1">S-adenosyl-L-methionine-dependent methyltransferase</fullName>
    </submittedName>
</protein>
<dbReference type="Proteomes" id="UP001150879">
    <property type="component" value="Unassembled WGS sequence"/>
</dbReference>
<gene>
    <name evidence="1" type="ORF">N7472_001397</name>
</gene>
<accession>A0A9W9N108</accession>
<dbReference type="Gene3D" id="3.40.50.150">
    <property type="entry name" value="Vaccinia Virus protein VP39"/>
    <property type="match status" value="1"/>
</dbReference>
<reference evidence="1" key="2">
    <citation type="journal article" date="2023" name="IMA Fungus">
        <title>Comparative genomic study of the Penicillium genus elucidates a diverse pangenome and 15 lateral gene transfer events.</title>
        <authorList>
            <person name="Petersen C."/>
            <person name="Sorensen T."/>
            <person name="Nielsen M.R."/>
            <person name="Sondergaard T.E."/>
            <person name="Sorensen J.L."/>
            <person name="Fitzpatrick D.A."/>
            <person name="Frisvad J.C."/>
            <person name="Nielsen K.L."/>
        </authorList>
    </citation>
    <scope>NUCLEOTIDE SEQUENCE</scope>
    <source>
        <strain evidence="1">IBT 16849</strain>
    </source>
</reference>
<keyword evidence="1" id="KW-0808">Transferase</keyword>
<name>A0A9W9N108_9EURO</name>
<evidence type="ECO:0000313" key="1">
    <source>
        <dbReference type="EMBL" id="KAJ5211258.1"/>
    </source>
</evidence>
<sequence length="231" mass="25882">MADGELGWAPVQAPRTVLDLGCGTAHKHPNARITGLDLEPIDSSKLPHNCNTAIADLEKEWPVSHEFDYIHTRWLVGCLSNWPLFFKRCYASLEEGGWMEVLDIGFPCQSSDGSLSPNSAITKWNDLLIKAAEISGRELTVAAKFGEFMREAGFKNVTVIEKRLPQNPWPEDSKERALGAIALPIHQDGHERLGHDYLIPNLGMSFEEVDIKLGSVKKEMENPNIHAWWPM</sequence>
<dbReference type="OrthoDB" id="2013972at2759"/>
<dbReference type="SUPFAM" id="SSF53335">
    <property type="entry name" value="S-adenosyl-L-methionine-dependent methyltransferases"/>
    <property type="match status" value="1"/>
</dbReference>
<dbReference type="Pfam" id="PF13489">
    <property type="entry name" value="Methyltransf_23"/>
    <property type="match status" value="1"/>
</dbReference>
<organism evidence="1 2">
    <name type="scientific">Penicillium cf. griseofulvum</name>
    <dbReference type="NCBI Taxonomy" id="2972120"/>
    <lineage>
        <taxon>Eukaryota</taxon>
        <taxon>Fungi</taxon>
        <taxon>Dikarya</taxon>
        <taxon>Ascomycota</taxon>
        <taxon>Pezizomycotina</taxon>
        <taxon>Eurotiomycetes</taxon>
        <taxon>Eurotiomycetidae</taxon>
        <taxon>Eurotiales</taxon>
        <taxon>Aspergillaceae</taxon>
        <taxon>Penicillium</taxon>
    </lineage>
</organism>
<dbReference type="AlphaFoldDB" id="A0A9W9N108"/>
<reference evidence="1" key="1">
    <citation type="submission" date="2022-11" db="EMBL/GenBank/DDBJ databases">
        <authorList>
            <person name="Petersen C."/>
        </authorList>
    </citation>
    <scope>NUCLEOTIDE SEQUENCE</scope>
    <source>
        <strain evidence="1">IBT 16849</strain>
    </source>
</reference>
<dbReference type="PANTHER" id="PTHR43591:SF105">
    <property type="entry name" value="METHYLTRANSFERASE DOMAIN-CONTAINING PROTEIN-RELATED"/>
    <property type="match status" value="1"/>
</dbReference>
<proteinExistence type="predicted"/>
<dbReference type="GO" id="GO:0008168">
    <property type="term" value="F:methyltransferase activity"/>
    <property type="evidence" value="ECO:0007669"/>
    <property type="project" value="UniProtKB-KW"/>
</dbReference>
<dbReference type="PANTHER" id="PTHR43591">
    <property type="entry name" value="METHYLTRANSFERASE"/>
    <property type="match status" value="1"/>
</dbReference>